<evidence type="ECO:0000313" key="4">
    <source>
        <dbReference type="EMBL" id="GFS22920.1"/>
    </source>
</evidence>
<feature type="transmembrane region" description="Helical" evidence="2">
    <location>
        <begin position="153"/>
        <end position="178"/>
    </location>
</feature>
<name>A0AAV4JKH3_9GAST</name>
<dbReference type="InterPro" id="IPR018490">
    <property type="entry name" value="cNMP-bd_dom_sf"/>
</dbReference>
<dbReference type="InterPro" id="IPR000595">
    <property type="entry name" value="cNMP-bd_dom"/>
</dbReference>
<dbReference type="Proteomes" id="UP000762676">
    <property type="component" value="Unassembled WGS sequence"/>
</dbReference>
<keyword evidence="5" id="KW-1185">Reference proteome</keyword>
<dbReference type="EMBL" id="BMAT01003285">
    <property type="protein sequence ID" value="GFS22920.1"/>
    <property type="molecule type" value="Genomic_DNA"/>
</dbReference>
<dbReference type="CDD" id="cd00038">
    <property type="entry name" value="CAP_ED"/>
    <property type="match status" value="1"/>
</dbReference>
<dbReference type="PANTHER" id="PTHR23011">
    <property type="entry name" value="CYCLIC NUCLEOTIDE-BINDING DOMAIN CONTAINING PROTEIN"/>
    <property type="match status" value="1"/>
</dbReference>
<evidence type="ECO:0000313" key="5">
    <source>
        <dbReference type="Proteomes" id="UP000762676"/>
    </source>
</evidence>
<evidence type="ECO:0000256" key="1">
    <source>
        <dbReference type="SAM" id="MobiDB-lite"/>
    </source>
</evidence>
<comment type="caution">
    <text evidence="4">The sequence shown here is derived from an EMBL/GenBank/DDBJ whole genome shotgun (WGS) entry which is preliminary data.</text>
</comment>
<dbReference type="SUPFAM" id="SSF51206">
    <property type="entry name" value="cAMP-binding domain-like"/>
    <property type="match status" value="1"/>
</dbReference>
<dbReference type="InterPro" id="IPR018488">
    <property type="entry name" value="cNMP-bd_CS"/>
</dbReference>
<keyword evidence="2" id="KW-1133">Transmembrane helix</keyword>
<feature type="domain" description="Cyclic nucleotide-binding" evidence="3">
    <location>
        <begin position="37"/>
        <end position="85"/>
    </location>
</feature>
<dbReference type="PANTHER" id="PTHR23011:SF28">
    <property type="entry name" value="CYCLIC NUCLEOTIDE-BINDING DOMAIN CONTAINING PROTEIN"/>
    <property type="match status" value="1"/>
</dbReference>
<feature type="compositionally biased region" description="Basic and acidic residues" evidence="1">
    <location>
        <begin position="119"/>
        <end position="147"/>
    </location>
</feature>
<dbReference type="InterPro" id="IPR014710">
    <property type="entry name" value="RmlC-like_jellyroll"/>
</dbReference>
<sequence>MTSVQERLVALVASKPQMRRDVDIELALPWLRKKSELLQSLEKDTLKDVVRNCGYQRAEKDDVIIQQGERGNCFYIMLTGRTSVYIDTIRTDEEAPPETPIPKKESKHAPVKRSASKVAMDKKDDSSNQGNEKTETETPAHKKDKKGSLDRTAFGKFIMCFAVVVAAAAASIVAAASYRYGICLSLIPLFPHRQRLSHYMKA</sequence>
<evidence type="ECO:0000256" key="2">
    <source>
        <dbReference type="SAM" id="Phobius"/>
    </source>
</evidence>
<keyword evidence="2" id="KW-0812">Transmembrane</keyword>
<dbReference type="PROSITE" id="PS00888">
    <property type="entry name" value="CNMP_BINDING_1"/>
    <property type="match status" value="1"/>
</dbReference>
<reference evidence="4 5" key="1">
    <citation type="journal article" date="2021" name="Elife">
        <title>Chloroplast acquisition without the gene transfer in kleptoplastic sea slugs, Plakobranchus ocellatus.</title>
        <authorList>
            <person name="Maeda T."/>
            <person name="Takahashi S."/>
            <person name="Yoshida T."/>
            <person name="Shimamura S."/>
            <person name="Takaki Y."/>
            <person name="Nagai Y."/>
            <person name="Toyoda A."/>
            <person name="Suzuki Y."/>
            <person name="Arimoto A."/>
            <person name="Ishii H."/>
            <person name="Satoh N."/>
            <person name="Nishiyama T."/>
            <person name="Hasebe M."/>
            <person name="Maruyama T."/>
            <person name="Minagawa J."/>
            <person name="Obokata J."/>
            <person name="Shigenobu S."/>
        </authorList>
    </citation>
    <scope>NUCLEOTIDE SEQUENCE [LARGE SCALE GENOMIC DNA]</scope>
</reference>
<feature type="region of interest" description="Disordered" evidence="1">
    <location>
        <begin position="92"/>
        <end position="147"/>
    </location>
</feature>
<organism evidence="4 5">
    <name type="scientific">Elysia marginata</name>
    <dbReference type="NCBI Taxonomy" id="1093978"/>
    <lineage>
        <taxon>Eukaryota</taxon>
        <taxon>Metazoa</taxon>
        <taxon>Spiralia</taxon>
        <taxon>Lophotrochozoa</taxon>
        <taxon>Mollusca</taxon>
        <taxon>Gastropoda</taxon>
        <taxon>Heterobranchia</taxon>
        <taxon>Euthyneura</taxon>
        <taxon>Panpulmonata</taxon>
        <taxon>Sacoglossa</taxon>
        <taxon>Placobranchoidea</taxon>
        <taxon>Plakobranchidae</taxon>
        <taxon>Elysia</taxon>
    </lineage>
</organism>
<accession>A0AAV4JKH3</accession>
<keyword evidence="2" id="KW-0472">Membrane</keyword>
<proteinExistence type="predicted"/>
<dbReference type="PROSITE" id="PS50042">
    <property type="entry name" value="CNMP_BINDING_3"/>
    <property type="match status" value="1"/>
</dbReference>
<gene>
    <name evidence="4" type="ORF">ElyMa_001627300</name>
</gene>
<dbReference type="AlphaFoldDB" id="A0AAV4JKH3"/>
<protein>
    <submittedName>
        <fullName evidence="4">cAMP-dependent protein kinase regulatory subunit</fullName>
    </submittedName>
</protein>
<dbReference type="Gene3D" id="2.60.120.10">
    <property type="entry name" value="Jelly Rolls"/>
    <property type="match status" value="1"/>
</dbReference>
<evidence type="ECO:0000259" key="3">
    <source>
        <dbReference type="PROSITE" id="PS50042"/>
    </source>
</evidence>